<reference evidence="1 2" key="1">
    <citation type="submission" date="2016-04" db="EMBL/GenBank/DDBJ databases">
        <title>Draft genome of Fonsecaea erecta CBS 125763.</title>
        <authorList>
            <person name="Weiss V.A."/>
            <person name="Vicente V.A."/>
            <person name="Raittz R.T."/>
            <person name="Moreno L.F."/>
            <person name="De Souza E.M."/>
            <person name="Pedrosa F.O."/>
            <person name="Steffens M.B."/>
            <person name="Faoro H."/>
            <person name="Tadra-Sfeir M.Z."/>
            <person name="Najafzadeh M.J."/>
            <person name="Felipe M.S."/>
            <person name="Teixeira M."/>
            <person name="Sun J."/>
            <person name="Xi L."/>
            <person name="Gomes R."/>
            <person name="De Azevedo C.M."/>
            <person name="Salgado C.G."/>
            <person name="Da Silva M.B."/>
            <person name="Nascimento M.F."/>
            <person name="Queiroz-Telles F."/>
            <person name="Attili D.S."/>
            <person name="Gorbushina A."/>
        </authorList>
    </citation>
    <scope>NUCLEOTIDE SEQUENCE [LARGE SCALE GENOMIC DNA]</scope>
    <source>
        <strain evidence="1 2">CBS 125763</strain>
    </source>
</reference>
<dbReference type="OrthoDB" id="5304415at2759"/>
<comment type="caution">
    <text evidence="1">The sequence shown here is derived from an EMBL/GenBank/DDBJ whole genome shotgun (WGS) entry which is preliminary data.</text>
</comment>
<dbReference type="STRING" id="1367422.A0A179A0G1"/>
<evidence type="ECO:0000313" key="2">
    <source>
        <dbReference type="Proteomes" id="UP000078343"/>
    </source>
</evidence>
<dbReference type="GeneID" id="30005730"/>
<evidence type="ECO:0000313" key="1">
    <source>
        <dbReference type="EMBL" id="OAP65588.1"/>
    </source>
</evidence>
<dbReference type="Proteomes" id="UP000078343">
    <property type="component" value="Unassembled WGS sequence"/>
</dbReference>
<accession>A0A179A0G1</accession>
<keyword evidence="2" id="KW-1185">Reference proteome</keyword>
<proteinExistence type="predicted"/>
<dbReference type="RefSeq" id="XP_018698955.1">
    <property type="nucleotide sequence ID" value="XM_018833076.1"/>
</dbReference>
<gene>
    <name evidence="1" type="ORF">AYL99_01560</name>
</gene>
<dbReference type="EMBL" id="LVYI01000001">
    <property type="protein sequence ID" value="OAP65588.1"/>
    <property type="molecule type" value="Genomic_DNA"/>
</dbReference>
<sequence>MVAYAGFQLALELSSVFPVKELTTSAFTALLNMARELRNSGSDIVVEADLASVFGRAQVSLELEAAFKAKVHISTVTPLHEGSEIQLQNGPGPTVIRAFQDSKYFATIVTLSALSFFLPREKLARMIATGMAKRFEAKVPGACSPPAYEGIESTLAACCAQCGEFQWAPYREKIEQRLRASMQNYKWNPYYIRLSPAVLLGAMDFLYAVKSLPADRIITVSDQGGFIPLTIWAHYILNLNVVITDLPCPDVVFGDAKEPHVIIRWTWTERPDRDELYWSADGDEEGPEICLNEADMTVLLVAKPEDHDSEMLYSAERHPLAGYGTVFLRRSLNVDTIISDDAEIYKEVVCFTVGFAIAASQRMARELPDPAPIGADEFEETGQKIQLEAWRIMNSAKLLFDGIPIDPAVCWMYADFLSKHPLSESTLPSTFNPFFATVPRHRPESSPEARMVRLIESTTKHVLTFAHVVEVDKCGDVPIILTDDLTPFSNLIREMREGTGRLGLVRYNEVFYGVAKLLSSTEFFALDERRSSVVNKSLCSDFGWSVLLSTYDNLDPGDIRPELVHIRKGTPTHSKTGQCKSQILDGSGIERTTESYVYPVERGLECIPRTFAHHISRKDYYVTLAYEFQVTLFISFESTREWQAHGGSKSFQQRLAYSQMAKNLFNTHLTPPCSHKDHSYREQAKKITLGPDVAALLSGWEEMVDDETMPEKIVIVLTKGDRYARWHAITWLPIGVHTSGRKIALRSHQCCESCALDYVASQKGKWYLII</sequence>
<dbReference type="AlphaFoldDB" id="A0A179A0G1"/>
<protein>
    <submittedName>
        <fullName evidence="1">Uncharacterized protein</fullName>
    </submittedName>
</protein>
<organism evidence="1 2">
    <name type="scientific">Fonsecaea erecta</name>
    <dbReference type="NCBI Taxonomy" id="1367422"/>
    <lineage>
        <taxon>Eukaryota</taxon>
        <taxon>Fungi</taxon>
        <taxon>Dikarya</taxon>
        <taxon>Ascomycota</taxon>
        <taxon>Pezizomycotina</taxon>
        <taxon>Eurotiomycetes</taxon>
        <taxon>Chaetothyriomycetidae</taxon>
        <taxon>Chaetothyriales</taxon>
        <taxon>Herpotrichiellaceae</taxon>
        <taxon>Fonsecaea</taxon>
    </lineage>
</organism>
<name>A0A179A0G1_9EURO</name>